<comment type="caution">
    <text evidence="2">The sequence shown here is derived from an EMBL/GenBank/DDBJ whole genome shotgun (WGS) entry which is preliminary data.</text>
</comment>
<accession>A0A9D1UHS3</accession>
<name>A0A9D1UHS3_9BACT</name>
<keyword evidence="2" id="KW-0449">Lipoprotein</keyword>
<dbReference type="Gene3D" id="2.60.40.10">
    <property type="entry name" value="Immunoglobulins"/>
    <property type="match status" value="1"/>
</dbReference>
<proteinExistence type="predicted"/>
<evidence type="ECO:0000313" key="2">
    <source>
        <dbReference type="EMBL" id="HIW86850.1"/>
    </source>
</evidence>
<gene>
    <name evidence="2" type="ORF">IAC47_01040</name>
</gene>
<feature type="signal peptide" evidence="1">
    <location>
        <begin position="1"/>
        <end position="23"/>
    </location>
</feature>
<reference evidence="2" key="1">
    <citation type="journal article" date="2021" name="PeerJ">
        <title>Extensive microbial diversity within the chicken gut microbiome revealed by metagenomics and culture.</title>
        <authorList>
            <person name="Gilroy R."/>
            <person name="Ravi A."/>
            <person name="Getino M."/>
            <person name="Pursley I."/>
            <person name="Horton D.L."/>
            <person name="Alikhan N.F."/>
            <person name="Baker D."/>
            <person name="Gharbi K."/>
            <person name="Hall N."/>
            <person name="Watson M."/>
            <person name="Adriaenssens E.M."/>
            <person name="Foster-Nyarko E."/>
            <person name="Jarju S."/>
            <person name="Secka A."/>
            <person name="Antonio M."/>
            <person name="Oren A."/>
            <person name="Chaudhuri R.R."/>
            <person name="La Ragione R."/>
            <person name="Hildebrand F."/>
            <person name="Pallen M.J."/>
        </authorList>
    </citation>
    <scope>NUCLEOTIDE SEQUENCE</scope>
    <source>
        <strain evidence="2">Gambia16-930</strain>
    </source>
</reference>
<dbReference type="EMBL" id="DXGG01000037">
    <property type="protein sequence ID" value="HIW86850.1"/>
    <property type="molecule type" value="Genomic_DNA"/>
</dbReference>
<protein>
    <submittedName>
        <fullName evidence="2">Omp28 family outer membrane lipoprotein</fullName>
    </submittedName>
</protein>
<dbReference type="PROSITE" id="PS51257">
    <property type="entry name" value="PROKAR_LIPOPROTEIN"/>
    <property type="match status" value="1"/>
</dbReference>
<dbReference type="InterPro" id="IPR036249">
    <property type="entry name" value="Thioredoxin-like_sf"/>
</dbReference>
<dbReference type="Gene3D" id="3.40.30.10">
    <property type="entry name" value="Glutaredoxin"/>
    <property type="match status" value="1"/>
</dbReference>
<dbReference type="NCBIfam" id="NF033782">
    <property type="entry name" value="lipoprot_Omp28"/>
    <property type="match status" value="1"/>
</dbReference>
<feature type="chain" id="PRO_5038342066" evidence="1">
    <location>
        <begin position="24"/>
        <end position="274"/>
    </location>
</feature>
<reference evidence="2" key="2">
    <citation type="submission" date="2021-04" db="EMBL/GenBank/DDBJ databases">
        <authorList>
            <person name="Gilroy R."/>
        </authorList>
    </citation>
    <scope>NUCLEOTIDE SEQUENCE</scope>
    <source>
        <strain evidence="2">Gambia16-930</strain>
    </source>
</reference>
<organism evidence="2 3">
    <name type="scientific">Candidatus Onthomorpha intestinigallinarum</name>
    <dbReference type="NCBI Taxonomy" id="2840880"/>
    <lineage>
        <taxon>Bacteria</taxon>
        <taxon>Pseudomonadati</taxon>
        <taxon>Bacteroidota</taxon>
        <taxon>Bacteroidia</taxon>
        <taxon>Bacteroidales</taxon>
        <taxon>Candidatus Onthomorpha</taxon>
    </lineage>
</organism>
<dbReference type="Pfam" id="PF11551">
    <property type="entry name" value="Omp28"/>
    <property type="match status" value="1"/>
</dbReference>
<sequence length="274" mass="30669">MKTKTYYLLLPLLALVFSCDDFEQDEQLEYLGENVNMSTPLTVNQTEQYVLLEDFTGWNCPNCPKGTEEINSIISQYGDRIVVAAVHAGAFARPKPDNNNLDLRTDYGEKLLKKYGILSFPSLMVMRNGETSSTPSAWKSKVEEFLNLAEHDANISLGVDVFNDTLLVSTQVELLNNVDGDLFLTLYVVEDGIVGIQNDDGTIKNDYVFNHVLRNGVKEDMPLSYEPLQKGDKVSKNYIMKIDAGWVIDNCKLVAILTKSNGRAIQVNQIEING</sequence>
<dbReference type="InterPro" id="IPR021615">
    <property type="entry name" value="Omp28"/>
</dbReference>
<dbReference type="AlphaFoldDB" id="A0A9D1UHS3"/>
<dbReference type="SUPFAM" id="SSF52833">
    <property type="entry name" value="Thioredoxin-like"/>
    <property type="match status" value="1"/>
</dbReference>
<dbReference type="Proteomes" id="UP000824267">
    <property type="component" value="Unassembled WGS sequence"/>
</dbReference>
<keyword evidence="1" id="KW-0732">Signal</keyword>
<evidence type="ECO:0000313" key="3">
    <source>
        <dbReference type="Proteomes" id="UP000824267"/>
    </source>
</evidence>
<dbReference type="InterPro" id="IPR013783">
    <property type="entry name" value="Ig-like_fold"/>
</dbReference>
<evidence type="ECO:0000256" key="1">
    <source>
        <dbReference type="SAM" id="SignalP"/>
    </source>
</evidence>